<feature type="region of interest" description="Disordered" evidence="1">
    <location>
        <begin position="154"/>
        <end position="247"/>
    </location>
</feature>
<gene>
    <name evidence="2" type="ORF">COLO4_04509</name>
</gene>
<organism evidence="2 3">
    <name type="scientific">Corchorus olitorius</name>
    <dbReference type="NCBI Taxonomy" id="93759"/>
    <lineage>
        <taxon>Eukaryota</taxon>
        <taxon>Viridiplantae</taxon>
        <taxon>Streptophyta</taxon>
        <taxon>Embryophyta</taxon>
        <taxon>Tracheophyta</taxon>
        <taxon>Spermatophyta</taxon>
        <taxon>Magnoliopsida</taxon>
        <taxon>eudicotyledons</taxon>
        <taxon>Gunneridae</taxon>
        <taxon>Pentapetalae</taxon>
        <taxon>rosids</taxon>
        <taxon>malvids</taxon>
        <taxon>Malvales</taxon>
        <taxon>Malvaceae</taxon>
        <taxon>Grewioideae</taxon>
        <taxon>Apeibeae</taxon>
        <taxon>Corchorus</taxon>
    </lineage>
</organism>
<comment type="caution">
    <text evidence="2">The sequence shown here is derived from an EMBL/GenBank/DDBJ whole genome shotgun (WGS) entry which is preliminary data.</text>
</comment>
<dbReference type="AlphaFoldDB" id="A0A1R3KTS7"/>
<keyword evidence="3" id="KW-1185">Reference proteome</keyword>
<evidence type="ECO:0000313" key="2">
    <source>
        <dbReference type="EMBL" id="OMP10439.1"/>
    </source>
</evidence>
<reference evidence="3" key="1">
    <citation type="submission" date="2013-09" db="EMBL/GenBank/DDBJ databases">
        <title>Corchorus olitorius genome sequencing.</title>
        <authorList>
            <person name="Alam M."/>
            <person name="Haque M.S."/>
            <person name="Islam M.S."/>
            <person name="Emdad E.M."/>
            <person name="Islam M.M."/>
            <person name="Ahmed B."/>
            <person name="Halim A."/>
            <person name="Hossen Q.M.M."/>
            <person name="Hossain M.Z."/>
            <person name="Ahmed R."/>
            <person name="Khan M.M."/>
            <person name="Islam R."/>
            <person name="Rashid M.M."/>
            <person name="Khan S.A."/>
            <person name="Rahman M.S."/>
            <person name="Alam M."/>
            <person name="Yahiya A.S."/>
            <person name="Khan M.S."/>
            <person name="Azam M.S."/>
            <person name="Haque T."/>
            <person name="Lashkar M.Z.H."/>
            <person name="Akhand A.I."/>
            <person name="Morshed G."/>
            <person name="Roy S."/>
            <person name="Uddin K.S."/>
            <person name="Rabeya T."/>
            <person name="Hossain A.S."/>
            <person name="Chowdhury A."/>
            <person name="Snigdha A.R."/>
            <person name="Mortoza M.S."/>
            <person name="Matin S.A."/>
            <person name="Hoque S.M.E."/>
            <person name="Islam M.K."/>
            <person name="Roy D.K."/>
            <person name="Haider R."/>
            <person name="Moosa M.M."/>
            <person name="Elias S.M."/>
            <person name="Hasan A.M."/>
            <person name="Jahan S."/>
            <person name="Shafiuddin M."/>
            <person name="Mahmood N."/>
            <person name="Shommy N.S."/>
        </authorList>
    </citation>
    <scope>NUCLEOTIDE SEQUENCE [LARGE SCALE GENOMIC DNA]</scope>
    <source>
        <strain evidence="3">cv. O-4</strain>
    </source>
</reference>
<dbReference type="EMBL" id="AWUE01011830">
    <property type="protein sequence ID" value="OMP10439.1"/>
    <property type="molecule type" value="Genomic_DNA"/>
</dbReference>
<feature type="compositionally biased region" description="Gly residues" evidence="1">
    <location>
        <begin position="197"/>
        <end position="207"/>
    </location>
</feature>
<name>A0A1R3KTS7_9ROSI</name>
<protein>
    <submittedName>
        <fullName evidence="2">Uncharacterized protein</fullName>
    </submittedName>
</protein>
<evidence type="ECO:0000313" key="3">
    <source>
        <dbReference type="Proteomes" id="UP000187203"/>
    </source>
</evidence>
<accession>A0A1R3KTS7</accession>
<evidence type="ECO:0000256" key="1">
    <source>
        <dbReference type="SAM" id="MobiDB-lite"/>
    </source>
</evidence>
<proteinExistence type="predicted"/>
<sequence length="283" mass="30390">MAKYGPSAVLAKVNTLNAKLPSFSVIFFFRHLGNPSSLLFDFLFCAASETLALFATSNRCALPSKVLQAMQAISIDEEEARVLEQNEEEANDFVAVNVDDDSDGGGIGADIELVCSRNIVQKSLEAEERMRKMLEELEMEDFFEVVPVQQQRQKKKKKVTAGGLSGSENLGGASGAENLGGPRVSDNVGGPRVAENVGGGASGGGNNAYGPNQNVEADKEGEESSYLPSDEPNSFIKTDSEDSEADDAQRCISSGLHISGLMDLYRSSLKIRFSLGQLNSKQH</sequence>
<dbReference type="Proteomes" id="UP000187203">
    <property type="component" value="Unassembled WGS sequence"/>
</dbReference>